<name>A0A0N8PP57_9BACL</name>
<keyword evidence="2" id="KW-1185">Reference proteome</keyword>
<reference evidence="1 2" key="1">
    <citation type="submission" date="2015-09" db="EMBL/GenBank/DDBJ databases">
        <title>Draft genome sequence of Alicyclobacillus ferrooxydans DSM 22381.</title>
        <authorList>
            <person name="Hemp J."/>
        </authorList>
    </citation>
    <scope>NUCLEOTIDE SEQUENCE [LARGE SCALE GENOMIC DNA]</scope>
    <source>
        <strain evidence="1 2">TC-34</strain>
    </source>
</reference>
<dbReference type="Gene3D" id="3.40.960.10">
    <property type="entry name" value="VSR Endonuclease"/>
    <property type="match status" value="1"/>
</dbReference>
<evidence type="ECO:0000313" key="2">
    <source>
        <dbReference type="Proteomes" id="UP000050482"/>
    </source>
</evidence>
<organism evidence="1 2">
    <name type="scientific">Alicyclobacillus ferrooxydans</name>
    <dbReference type="NCBI Taxonomy" id="471514"/>
    <lineage>
        <taxon>Bacteria</taxon>
        <taxon>Bacillati</taxon>
        <taxon>Bacillota</taxon>
        <taxon>Bacilli</taxon>
        <taxon>Bacillales</taxon>
        <taxon>Alicyclobacillaceae</taxon>
        <taxon>Alicyclobacillus</taxon>
    </lineage>
</organism>
<gene>
    <name evidence="1" type="ORF">AN477_12390</name>
</gene>
<dbReference type="EMBL" id="LJCO01000051">
    <property type="protein sequence ID" value="KPV43397.1"/>
    <property type="molecule type" value="Genomic_DNA"/>
</dbReference>
<protein>
    <recommendedName>
        <fullName evidence="3">DUF559 domain-containing protein</fullName>
    </recommendedName>
</protein>
<accession>A0A0N8PP57</accession>
<evidence type="ECO:0008006" key="3">
    <source>
        <dbReference type="Google" id="ProtNLM"/>
    </source>
</evidence>
<proteinExistence type="predicted"/>
<dbReference type="RefSeq" id="WP_054969480.1">
    <property type="nucleotide sequence ID" value="NZ_LJCO01000051.1"/>
</dbReference>
<comment type="caution">
    <text evidence="1">The sequence shown here is derived from an EMBL/GenBank/DDBJ whole genome shotgun (WGS) entry which is preliminary data.</text>
</comment>
<dbReference type="Proteomes" id="UP000050482">
    <property type="component" value="Unassembled WGS sequence"/>
</dbReference>
<dbReference type="PATRIC" id="fig|471514.4.peg.1560"/>
<dbReference type="AlphaFoldDB" id="A0A0N8PP57"/>
<dbReference type="STRING" id="471514.AN477_12390"/>
<evidence type="ECO:0000313" key="1">
    <source>
        <dbReference type="EMBL" id="KPV43397.1"/>
    </source>
</evidence>
<sequence>MEFDDECDRFVQKHRQLRSDSRLRRISSGLGHAEITFLRNVWWPMFHSFENLHPEYEIRDYKDGNRYIDFAYILPHFRLAIEIDGLSTHWREITQEQFEQHNQRQNMLIIDGWYLLRFTYETVNSHPRICEQAIQQLLGRWQGNSSVLRQLSMKEREIAGLAVKSPRPITAADVSQQLGISTRYARTLLKGLTEKRWLVPATGHIRHTSYHLHESKMGVRW</sequence>
<dbReference type="OrthoDB" id="2677830at2"/>